<proteinExistence type="inferred from homology"/>
<dbReference type="Gene3D" id="3.50.50.60">
    <property type="entry name" value="FAD/NAD(P)-binding domain"/>
    <property type="match status" value="1"/>
</dbReference>
<dbReference type="SUPFAM" id="SSF51905">
    <property type="entry name" value="FAD/NAD(P)-binding domain"/>
    <property type="match status" value="1"/>
</dbReference>
<sequence length="424" mass="43242">MPSLPDSPDLLVIGAGAAGIAAARTAMEAGRSVLVLEARDRIGGRAVTDTARLGLPYDLGATWLHQAATNPLVPLAAGIGVTLHDSDALRRERSQIGARPVTPVEDAAYSAAWAAAEARIAAAATDGGPDRSLAAGMAAEGPWAATIEGWQGDIISAAPAGRVSLQDFHSNALDGGNRLPEGGFGALVARLAEGLPIRLGAPVTRLAWGGREAVAEGPFGTIRARAVVVTIPTSLLEAAAIRFDPPLPAATLQAAHDLPLGQVVKLGFRVEGEERFGLPPFSSVDRQVAPGEPLVAMSLFPFGRPVISCHVGGDAAQALEAGGDSAVEAFMRAEIATRFGAEALRVLRAGPIVSEWGRDRWSRGVYSYARTGCAGARAILAEPLAGGRLCLAGEATDVGMAGTVGGAWRSGAGAMRSAMAALAG</sequence>
<comment type="similarity">
    <text evidence="2">Belongs to the tryptophan 2-monooxygenase family.</text>
</comment>
<keyword evidence="5" id="KW-0073">Auxin biosynthesis</keyword>
<feature type="domain" description="Amine oxidase" evidence="7">
    <location>
        <begin position="168"/>
        <end position="412"/>
    </location>
</feature>
<dbReference type="AlphaFoldDB" id="A0A1I4CP12"/>
<evidence type="ECO:0000256" key="4">
    <source>
        <dbReference type="ARBA" id="ARBA00017871"/>
    </source>
</evidence>
<dbReference type="InterPro" id="IPR036188">
    <property type="entry name" value="FAD/NAD-bd_sf"/>
</dbReference>
<evidence type="ECO:0000259" key="7">
    <source>
        <dbReference type="Pfam" id="PF01593"/>
    </source>
</evidence>
<keyword evidence="9" id="KW-1185">Reference proteome</keyword>
<evidence type="ECO:0000256" key="3">
    <source>
        <dbReference type="ARBA" id="ARBA00012535"/>
    </source>
</evidence>
<evidence type="ECO:0000256" key="2">
    <source>
        <dbReference type="ARBA" id="ARBA00005833"/>
    </source>
</evidence>
<accession>A0A1I4CP12</accession>
<feature type="domain" description="Amine oxidase" evidence="7">
    <location>
        <begin position="18"/>
        <end position="85"/>
    </location>
</feature>
<name>A0A1I4CP12_9PROT</name>
<reference evidence="8 9" key="1">
    <citation type="submission" date="2016-10" db="EMBL/GenBank/DDBJ databases">
        <authorList>
            <person name="de Groot N.N."/>
        </authorList>
    </citation>
    <scope>NUCLEOTIDE SEQUENCE [LARGE SCALE GENOMIC DNA]</scope>
    <source>
        <strain evidence="8 9">DSM 19981</strain>
    </source>
</reference>
<dbReference type="InterPro" id="IPR002937">
    <property type="entry name" value="Amino_oxidase"/>
</dbReference>
<evidence type="ECO:0000313" key="9">
    <source>
        <dbReference type="Proteomes" id="UP000199473"/>
    </source>
</evidence>
<evidence type="ECO:0000313" key="8">
    <source>
        <dbReference type="EMBL" id="SFK83002.1"/>
    </source>
</evidence>
<dbReference type="EMBL" id="FOSQ01000008">
    <property type="protein sequence ID" value="SFK83002.1"/>
    <property type="molecule type" value="Genomic_DNA"/>
</dbReference>
<dbReference type="PANTHER" id="PTHR10742">
    <property type="entry name" value="FLAVIN MONOAMINE OXIDASE"/>
    <property type="match status" value="1"/>
</dbReference>
<dbReference type="Pfam" id="PF01593">
    <property type="entry name" value="Amino_oxidase"/>
    <property type="match status" value="2"/>
</dbReference>
<dbReference type="GO" id="GO:0009851">
    <property type="term" value="P:auxin biosynthetic process"/>
    <property type="evidence" value="ECO:0007669"/>
    <property type="project" value="UniProtKB-KW"/>
</dbReference>
<evidence type="ECO:0000256" key="5">
    <source>
        <dbReference type="ARBA" id="ARBA00023070"/>
    </source>
</evidence>
<dbReference type="RefSeq" id="WP_092961534.1">
    <property type="nucleotide sequence ID" value="NZ_FOSQ01000008.1"/>
</dbReference>
<organism evidence="8 9">
    <name type="scientific">Falsiroseomonas stagni DSM 19981</name>
    <dbReference type="NCBI Taxonomy" id="1123062"/>
    <lineage>
        <taxon>Bacteria</taxon>
        <taxon>Pseudomonadati</taxon>
        <taxon>Pseudomonadota</taxon>
        <taxon>Alphaproteobacteria</taxon>
        <taxon>Acetobacterales</taxon>
        <taxon>Roseomonadaceae</taxon>
        <taxon>Falsiroseomonas</taxon>
    </lineage>
</organism>
<dbReference type="Proteomes" id="UP000199473">
    <property type="component" value="Unassembled WGS sequence"/>
</dbReference>
<dbReference type="SUPFAM" id="SSF54373">
    <property type="entry name" value="FAD-linked reductases, C-terminal domain"/>
    <property type="match status" value="1"/>
</dbReference>
<dbReference type="InterPro" id="IPR050281">
    <property type="entry name" value="Flavin_monoamine_oxidase"/>
</dbReference>
<dbReference type="GO" id="GO:0050361">
    <property type="term" value="F:tryptophan 2-monooxygenase activity"/>
    <property type="evidence" value="ECO:0007669"/>
    <property type="project" value="UniProtKB-EC"/>
</dbReference>
<evidence type="ECO:0000256" key="1">
    <source>
        <dbReference type="ARBA" id="ARBA00004814"/>
    </source>
</evidence>
<dbReference type="PANTHER" id="PTHR10742:SF410">
    <property type="entry name" value="LYSINE-SPECIFIC HISTONE DEMETHYLASE 2"/>
    <property type="match status" value="1"/>
</dbReference>
<dbReference type="STRING" id="1123062.SAMN02745775_10874"/>
<gene>
    <name evidence="8" type="ORF">SAMN02745775_10874</name>
</gene>
<protein>
    <recommendedName>
        <fullName evidence="4">Tryptophan 2-monooxygenase</fullName>
        <ecNumber evidence="3">1.13.12.3</ecNumber>
    </recommendedName>
</protein>
<comment type="catalytic activity">
    <reaction evidence="6">
        <text>L-tryptophan + O2 = indole-3-acetamide + CO2 + H2O</text>
        <dbReference type="Rhea" id="RHEA:16165"/>
        <dbReference type="ChEBI" id="CHEBI:15377"/>
        <dbReference type="ChEBI" id="CHEBI:15379"/>
        <dbReference type="ChEBI" id="CHEBI:16031"/>
        <dbReference type="ChEBI" id="CHEBI:16526"/>
        <dbReference type="ChEBI" id="CHEBI:57912"/>
        <dbReference type="EC" id="1.13.12.3"/>
    </reaction>
</comment>
<dbReference type="OrthoDB" id="9790035at2"/>
<dbReference type="EC" id="1.13.12.3" evidence="3"/>
<evidence type="ECO:0000256" key="6">
    <source>
        <dbReference type="ARBA" id="ARBA00047321"/>
    </source>
</evidence>
<comment type="pathway">
    <text evidence="1">Plant hormone metabolism; auxin biosynthesis.</text>
</comment>
<dbReference type="PRINTS" id="PR00411">
    <property type="entry name" value="PNDRDTASEI"/>
</dbReference>